<dbReference type="AlphaFoldDB" id="B0DNW7"/>
<dbReference type="STRING" id="486041.B0DNW7"/>
<dbReference type="Gene3D" id="3.20.20.70">
    <property type="entry name" value="Aldolase class I"/>
    <property type="match status" value="1"/>
</dbReference>
<dbReference type="HOGENOM" id="CLU_012153_0_3_1"/>
<dbReference type="InterPro" id="IPR001155">
    <property type="entry name" value="OxRdtase_FMN_N"/>
</dbReference>
<feature type="domain" description="NADH:flavin oxidoreductase/NADH oxidase N-terminal" evidence="1">
    <location>
        <begin position="6"/>
        <end position="361"/>
    </location>
</feature>
<dbReference type="InterPro" id="IPR045247">
    <property type="entry name" value="Oye-like"/>
</dbReference>
<organism evidence="3">
    <name type="scientific">Laccaria bicolor (strain S238N-H82 / ATCC MYA-4686)</name>
    <name type="common">Bicoloured deceiver</name>
    <name type="synonym">Laccaria laccata var. bicolor</name>
    <dbReference type="NCBI Taxonomy" id="486041"/>
    <lineage>
        <taxon>Eukaryota</taxon>
        <taxon>Fungi</taxon>
        <taxon>Dikarya</taxon>
        <taxon>Basidiomycota</taxon>
        <taxon>Agaricomycotina</taxon>
        <taxon>Agaricomycetes</taxon>
        <taxon>Agaricomycetidae</taxon>
        <taxon>Agaricales</taxon>
        <taxon>Agaricineae</taxon>
        <taxon>Hydnangiaceae</taxon>
        <taxon>Laccaria</taxon>
    </lineage>
</organism>
<dbReference type="SUPFAM" id="SSF51395">
    <property type="entry name" value="FMN-linked oxidoreductases"/>
    <property type="match status" value="1"/>
</dbReference>
<proteinExistence type="predicted"/>
<dbReference type="InParanoid" id="B0DNW7"/>
<evidence type="ECO:0000313" key="2">
    <source>
        <dbReference type="EMBL" id="EDR03796.1"/>
    </source>
</evidence>
<accession>B0DNW7</accession>
<dbReference type="GO" id="GO:0016491">
    <property type="term" value="F:oxidoreductase activity"/>
    <property type="evidence" value="ECO:0007669"/>
    <property type="project" value="InterPro"/>
</dbReference>
<reference evidence="2 3" key="1">
    <citation type="journal article" date="2008" name="Nature">
        <title>The genome of Laccaria bicolor provides insights into mycorrhizal symbiosis.</title>
        <authorList>
            <person name="Martin F."/>
            <person name="Aerts A."/>
            <person name="Ahren D."/>
            <person name="Brun A."/>
            <person name="Danchin E.G.J."/>
            <person name="Duchaussoy F."/>
            <person name="Gibon J."/>
            <person name="Kohler A."/>
            <person name="Lindquist E."/>
            <person name="Pereda V."/>
            <person name="Salamov A."/>
            <person name="Shapiro H.J."/>
            <person name="Wuyts J."/>
            <person name="Blaudez D."/>
            <person name="Buee M."/>
            <person name="Brokstein P."/>
            <person name="Canbaeck B."/>
            <person name="Cohen D."/>
            <person name="Courty P.E."/>
            <person name="Coutinho P.M."/>
            <person name="Delaruelle C."/>
            <person name="Detter J.C."/>
            <person name="Deveau A."/>
            <person name="DiFazio S."/>
            <person name="Duplessis S."/>
            <person name="Fraissinet-Tachet L."/>
            <person name="Lucic E."/>
            <person name="Frey-Klett P."/>
            <person name="Fourrey C."/>
            <person name="Feussner I."/>
            <person name="Gay G."/>
            <person name="Grimwood J."/>
            <person name="Hoegger P.J."/>
            <person name="Jain P."/>
            <person name="Kilaru S."/>
            <person name="Labbe J."/>
            <person name="Lin Y.C."/>
            <person name="Legue V."/>
            <person name="Le Tacon F."/>
            <person name="Marmeisse R."/>
            <person name="Melayah D."/>
            <person name="Montanini B."/>
            <person name="Muratet M."/>
            <person name="Nehls U."/>
            <person name="Niculita-Hirzel H."/>
            <person name="Oudot-Le Secq M.P."/>
            <person name="Peter M."/>
            <person name="Quesneville H."/>
            <person name="Rajashekar B."/>
            <person name="Reich M."/>
            <person name="Rouhier N."/>
            <person name="Schmutz J."/>
            <person name="Yin T."/>
            <person name="Chalot M."/>
            <person name="Henrissat B."/>
            <person name="Kuees U."/>
            <person name="Lucas S."/>
            <person name="Van de Peer Y."/>
            <person name="Podila G.K."/>
            <person name="Polle A."/>
            <person name="Pukkila P.J."/>
            <person name="Richardson P.M."/>
            <person name="Rouze P."/>
            <person name="Sanders I.R."/>
            <person name="Stajich J.E."/>
            <person name="Tunlid A."/>
            <person name="Tuskan G."/>
            <person name="Grigoriev I.V."/>
        </authorList>
    </citation>
    <scope>NUCLEOTIDE SEQUENCE [LARGE SCALE GENOMIC DNA]</scope>
    <source>
        <strain evidence="3">S238N-H82 / ATCC MYA-4686</strain>
    </source>
</reference>
<evidence type="ECO:0000313" key="3">
    <source>
        <dbReference type="Proteomes" id="UP000001194"/>
    </source>
</evidence>
<dbReference type="Pfam" id="PF00724">
    <property type="entry name" value="Oxidored_FMN"/>
    <property type="match status" value="1"/>
</dbReference>
<name>B0DNW7_LACBS</name>
<gene>
    <name evidence="2" type="ORF">LACBIDRAFT_306867</name>
</gene>
<keyword evidence="3" id="KW-1185">Reference proteome</keyword>
<dbReference type="EMBL" id="DS547122">
    <property type="protein sequence ID" value="EDR03796.1"/>
    <property type="molecule type" value="Genomic_DNA"/>
</dbReference>
<dbReference type="PANTHER" id="PTHR22893:SF91">
    <property type="entry name" value="NADPH DEHYDROGENASE 2-RELATED"/>
    <property type="match status" value="1"/>
</dbReference>
<dbReference type="GO" id="GO:0010181">
    <property type="term" value="F:FMN binding"/>
    <property type="evidence" value="ECO:0007669"/>
    <property type="project" value="InterPro"/>
</dbReference>
<dbReference type="KEGG" id="lbc:LACBIDRAFT_306867"/>
<evidence type="ECO:0000259" key="1">
    <source>
        <dbReference type="Pfam" id="PF00724"/>
    </source>
</evidence>
<dbReference type="InterPro" id="IPR013785">
    <property type="entry name" value="Aldolase_TIM"/>
</dbReference>
<dbReference type="GeneID" id="6081201"/>
<dbReference type="PANTHER" id="PTHR22893">
    <property type="entry name" value="NADH OXIDOREDUCTASE-RELATED"/>
    <property type="match status" value="1"/>
</dbReference>
<dbReference type="RefSeq" id="XP_001885649.1">
    <property type="nucleotide sequence ID" value="XM_001885614.1"/>
</dbReference>
<sequence>MTNACLFQSLQLGDIIIQNRIGMSAVTRRHVPNAIPSDLMTEYDIQRTLGMAGLIMIEGILVTRQGTELPHTPGNGDPEQTRGIVHRGGRHIYAQLCYVGRAARSVDPEQKLAGTVNILSADSINTSDLHPKPVYATSAFSARGGKFRHIPGISGYVTPTAVPDPQVIIDQFKQAAVNAKFAGLDGVGLHGANGYLMAQFLDSTANTRTDRWGGSVENRSQVGLEVLKAVIQVFGRNVGIKMNSHNGYNDVGMPLQETLDTYRYFIAEADNLNLAYITLLRYIAHANSEVEIDGKKGTIQHDVLESYGPYIKNAKVFLDGAISPEEAAILISAGKIDGAFTGLDWIAHPELAKRVLHGKPLDNVLDVIHMQGKPAQDWAVGYTGCPAVIYETML</sequence>
<protein>
    <submittedName>
        <fullName evidence="2">Predicted protein</fullName>
    </submittedName>
</protein>
<dbReference type="Proteomes" id="UP000001194">
    <property type="component" value="Unassembled WGS sequence"/>
</dbReference>
<dbReference type="OrthoDB" id="1663137at2759"/>